<reference evidence="3" key="1">
    <citation type="submission" date="2009-05" db="EMBL/GenBank/DDBJ databases">
        <title>Complete sequence of Tolumonas auensis DSM 9187.</title>
        <authorList>
            <consortium name="US DOE Joint Genome Institute"/>
            <person name="Lucas S."/>
            <person name="Copeland A."/>
            <person name="Lapidus A."/>
            <person name="Glavina del Rio T."/>
            <person name="Tice H."/>
            <person name="Bruce D."/>
            <person name="Goodwin L."/>
            <person name="Pitluck S."/>
            <person name="Chertkov O."/>
            <person name="Brettin T."/>
            <person name="Detter J.C."/>
            <person name="Han C."/>
            <person name="Larimer F."/>
            <person name="Land M."/>
            <person name="Hauser L."/>
            <person name="Kyrpides N."/>
            <person name="Mikhailova N."/>
            <person name="Spring S."/>
            <person name="Beller H."/>
        </authorList>
    </citation>
    <scope>NUCLEOTIDE SEQUENCE [LARGE SCALE GENOMIC DNA]</scope>
    <source>
        <strain evidence="3">DSM 9187 / TA4</strain>
    </source>
</reference>
<dbReference type="PANTHER" id="PTHR43036:SF2">
    <property type="entry name" value="OS04G0481300 PROTEIN"/>
    <property type="match status" value="1"/>
</dbReference>
<feature type="domain" description="Methyltransferase type 11" evidence="1">
    <location>
        <begin position="77"/>
        <end position="125"/>
    </location>
</feature>
<evidence type="ECO:0000259" key="1">
    <source>
        <dbReference type="Pfam" id="PF08241"/>
    </source>
</evidence>
<dbReference type="STRING" id="595494.Tola_0910"/>
<organism evidence="2 3">
    <name type="scientific">Tolumonas auensis (strain DSM 9187 / NBRC 110442 / TA 4)</name>
    <dbReference type="NCBI Taxonomy" id="595494"/>
    <lineage>
        <taxon>Bacteria</taxon>
        <taxon>Pseudomonadati</taxon>
        <taxon>Pseudomonadota</taxon>
        <taxon>Gammaproteobacteria</taxon>
        <taxon>Aeromonadales</taxon>
        <taxon>Aeromonadaceae</taxon>
        <taxon>Tolumonas</taxon>
    </lineage>
</organism>
<dbReference type="InterPro" id="IPR013216">
    <property type="entry name" value="Methyltransf_11"/>
</dbReference>
<keyword evidence="2" id="KW-0808">Transferase</keyword>
<proteinExistence type="predicted"/>
<sequence>MKPAKINQAIITPENWSELPMGDWLAMEIQHKLDEWCPLMFGYHLLKLGTLSSQLSCAASSIRHQCAVAPEGASLGIIADVDELPIRSGSIDACLLAHLLDFSSDPHQILREVERVLTPDGWIIISGFNPYSLVGLGRLLPNLRRRLPWSARMFSPERVLDWLHLLGFEVVHLEGFAYSTVTRRNRFHFWKEKTGRRCGYRFASTYMLAARKRTIPLTRIREAAWLRRPVMVGGMARLNNPACTKSEGVNF</sequence>
<dbReference type="InterPro" id="IPR029063">
    <property type="entry name" value="SAM-dependent_MTases_sf"/>
</dbReference>
<keyword evidence="2" id="KW-0489">Methyltransferase</keyword>
<dbReference type="OrthoDB" id="6191410at2"/>
<dbReference type="Gene3D" id="3.40.50.150">
    <property type="entry name" value="Vaccinia Virus protein VP39"/>
    <property type="match status" value="1"/>
</dbReference>
<dbReference type="HOGENOM" id="CLU_075049_1_0_6"/>
<dbReference type="EMBL" id="CP001616">
    <property type="protein sequence ID" value="ACQ92538.1"/>
    <property type="molecule type" value="Genomic_DNA"/>
</dbReference>
<protein>
    <submittedName>
        <fullName evidence="2">Methyltransferase type 11</fullName>
    </submittedName>
</protein>
<dbReference type="KEGG" id="tau:Tola_0910"/>
<dbReference type="RefSeq" id="WP_012729137.1">
    <property type="nucleotide sequence ID" value="NC_012691.1"/>
</dbReference>
<dbReference type="Proteomes" id="UP000009073">
    <property type="component" value="Chromosome"/>
</dbReference>
<name>C4LC59_TOLAT</name>
<keyword evidence="3" id="KW-1185">Reference proteome</keyword>
<dbReference type="Pfam" id="PF08241">
    <property type="entry name" value="Methyltransf_11"/>
    <property type="match status" value="1"/>
</dbReference>
<dbReference type="SUPFAM" id="SSF53335">
    <property type="entry name" value="S-adenosyl-L-methionine-dependent methyltransferases"/>
    <property type="match status" value="1"/>
</dbReference>
<dbReference type="PANTHER" id="PTHR43036">
    <property type="entry name" value="OSJNBB0011N17.9 PROTEIN"/>
    <property type="match status" value="1"/>
</dbReference>
<gene>
    <name evidence="2" type="ordered locus">Tola_0910</name>
</gene>
<dbReference type="eggNOG" id="COG2226">
    <property type="taxonomic scope" value="Bacteria"/>
</dbReference>
<evidence type="ECO:0000313" key="2">
    <source>
        <dbReference type="EMBL" id="ACQ92538.1"/>
    </source>
</evidence>
<reference evidence="2 3" key="2">
    <citation type="journal article" date="2011" name="Stand. Genomic Sci.">
        <title>Complete genome sequence of Tolumonas auensis type strain (TA 4).</title>
        <authorList>
            <person name="Chertkov O."/>
            <person name="Copeland A."/>
            <person name="Lucas S."/>
            <person name="Lapidus A."/>
            <person name="Berry K.W."/>
            <person name="Detter J.C."/>
            <person name="Del Rio T.G."/>
            <person name="Hammon N."/>
            <person name="Dalin E."/>
            <person name="Tice H."/>
            <person name="Pitluck S."/>
            <person name="Richardson P."/>
            <person name="Bruce D."/>
            <person name="Goodwin L."/>
            <person name="Han C."/>
            <person name="Tapia R."/>
            <person name="Saunders E."/>
            <person name="Schmutz J."/>
            <person name="Brettin T."/>
            <person name="Larimer F."/>
            <person name="Land M."/>
            <person name="Hauser L."/>
            <person name="Spring S."/>
            <person name="Rohde M."/>
            <person name="Kyrpides N.C."/>
            <person name="Ivanova N."/>
            <person name="Goker M."/>
            <person name="Beller H.R."/>
            <person name="Klenk H.P."/>
            <person name="Woyke T."/>
        </authorList>
    </citation>
    <scope>NUCLEOTIDE SEQUENCE [LARGE SCALE GENOMIC DNA]</scope>
    <source>
        <strain evidence="3">DSM 9187 / TA4</strain>
    </source>
</reference>
<dbReference type="GO" id="GO:0008757">
    <property type="term" value="F:S-adenosylmethionine-dependent methyltransferase activity"/>
    <property type="evidence" value="ECO:0007669"/>
    <property type="project" value="InterPro"/>
</dbReference>
<evidence type="ECO:0000313" key="3">
    <source>
        <dbReference type="Proteomes" id="UP000009073"/>
    </source>
</evidence>
<dbReference type="AlphaFoldDB" id="C4LC59"/>
<accession>C4LC59</accession>
<dbReference type="GO" id="GO:0032259">
    <property type="term" value="P:methylation"/>
    <property type="evidence" value="ECO:0007669"/>
    <property type="project" value="UniProtKB-KW"/>
</dbReference>